<dbReference type="Gene3D" id="1.20.120.1900">
    <property type="entry name" value="Gamma-tubulin complex, C-terminal domain"/>
    <property type="match status" value="1"/>
</dbReference>
<evidence type="ECO:0000256" key="1">
    <source>
        <dbReference type="ARBA" id="ARBA00004245"/>
    </source>
</evidence>
<dbReference type="GO" id="GO:0000930">
    <property type="term" value="C:gamma-tubulin complex"/>
    <property type="evidence" value="ECO:0007669"/>
    <property type="project" value="UniProtKB-ARBA"/>
</dbReference>
<evidence type="ECO:0000256" key="5">
    <source>
        <dbReference type="ARBA" id="ARBA00023212"/>
    </source>
</evidence>
<dbReference type="InterPro" id="IPR042241">
    <property type="entry name" value="GCP_C_sf"/>
</dbReference>
<evidence type="ECO:0000259" key="6">
    <source>
        <dbReference type="Pfam" id="PF04130"/>
    </source>
</evidence>
<reference evidence="8 9" key="1">
    <citation type="journal article" date="2018" name="Evol. Lett.">
        <title>Horizontal gene cluster transfer increased hallucinogenic mushroom diversity.</title>
        <authorList>
            <person name="Reynolds H.T."/>
            <person name="Vijayakumar V."/>
            <person name="Gluck-Thaler E."/>
            <person name="Korotkin H.B."/>
            <person name="Matheny P.B."/>
            <person name="Slot J.C."/>
        </authorList>
    </citation>
    <scope>NUCLEOTIDE SEQUENCE [LARGE SCALE GENOMIC DNA]</scope>
    <source>
        <strain evidence="8 9">2631</strain>
    </source>
</reference>
<gene>
    <name evidence="8" type="ORF">CVT25_009882</name>
</gene>
<evidence type="ECO:0000313" key="9">
    <source>
        <dbReference type="Proteomes" id="UP000283269"/>
    </source>
</evidence>
<dbReference type="GO" id="GO:0051011">
    <property type="term" value="F:microtubule minus-end binding"/>
    <property type="evidence" value="ECO:0007669"/>
    <property type="project" value="TreeGrafter"/>
</dbReference>
<dbReference type="GO" id="GO:0051321">
    <property type="term" value="P:meiotic cell cycle"/>
    <property type="evidence" value="ECO:0007669"/>
    <property type="project" value="TreeGrafter"/>
</dbReference>
<keyword evidence="3" id="KW-0963">Cytoplasm</keyword>
<dbReference type="GO" id="GO:0031122">
    <property type="term" value="P:cytoplasmic microtubule organization"/>
    <property type="evidence" value="ECO:0007669"/>
    <property type="project" value="TreeGrafter"/>
</dbReference>
<dbReference type="InParanoid" id="A0A409XTM9"/>
<dbReference type="InterPro" id="IPR007259">
    <property type="entry name" value="GCP"/>
</dbReference>
<name>A0A409XTM9_PSICY</name>
<comment type="caution">
    <text evidence="8">The sequence shown here is derived from an EMBL/GenBank/DDBJ whole genome shotgun (WGS) entry which is preliminary data.</text>
</comment>
<comment type="similarity">
    <text evidence="2">Belongs to the TUBGCP family.</text>
</comment>
<dbReference type="PANTHER" id="PTHR19302:SF14">
    <property type="entry name" value="GAMMA-TUBULIN COMPLEX COMPONENT 3"/>
    <property type="match status" value="1"/>
</dbReference>
<dbReference type="AlphaFoldDB" id="A0A409XTM9"/>
<evidence type="ECO:0000256" key="4">
    <source>
        <dbReference type="ARBA" id="ARBA00022701"/>
    </source>
</evidence>
<dbReference type="GO" id="GO:0000922">
    <property type="term" value="C:spindle pole"/>
    <property type="evidence" value="ECO:0007669"/>
    <property type="project" value="InterPro"/>
</dbReference>
<organism evidence="8 9">
    <name type="scientific">Psilocybe cyanescens</name>
    <dbReference type="NCBI Taxonomy" id="93625"/>
    <lineage>
        <taxon>Eukaryota</taxon>
        <taxon>Fungi</taxon>
        <taxon>Dikarya</taxon>
        <taxon>Basidiomycota</taxon>
        <taxon>Agaricomycotina</taxon>
        <taxon>Agaricomycetes</taxon>
        <taxon>Agaricomycetidae</taxon>
        <taxon>Agaricales</taxon>
        <taxon>Agaricineae</taxon>
        <taxon>Strophariaceae</taxon>
        <taxon>Psilocybe</taxon>
    </lineage>
</organism>
<dbReference type="GO" id="GO:0051225">
    <property type="term" value="P:spindle assembly"/>
    <property type="evidence" value="ECO:0007669"/>
    <property type="project" value="TreeGrafter"/>
</dbReference>
<dbReference type="GO" id="GO:0044732">
    <property type="term" value="C:mitotic spindle pole body"/>
    <property type="evidence" value="ECO:0007669"/>
    <property type="project" value="TreeGrafter"/>
</dbReference>
<feature type="domain" description="Gamma tubulin complex component protein N-terminal" evidence="7">
    <location>
        <begin position="165"/>
        <end position="511"/>
    </location>
</feature>
<keyword evidence="9" id="KW-1185">Reference proteome</keyword>
<evidence type="ECO:0000313" key="8">
    <source>
        <dbReference type="EMBL" id="PPQ94034.1"/>
    </source>
</evidence>
<sequence>MSSNLPLLDPLVQLYVPASRTNEALKNDLIAHCQDILKSHIGHKTEASFSHLTDLVKRRLLQLSPSGSSASKFTNLVLRLLDQPVLSRKQEAILFLFTLSSLNSRQSHAAQIPPLNHALLTKLQPDPTPTMPTPYAEERTRSNAARLSEFRARRGMPYLSESLLVRDTLFLMQGISGKYVRFASSKDDEKTLVFSSDPKDVIAPPTQALIHRLAELGYLYSRVESFIREREKTSGVGMIEQSLCHYMQAQLTEYYRLIAVLETQLSSYHKDRHDDHSQDAPEILETGLSLRRLDVWVNEWRLRMRMMSVCVEGARGSHGGALVNLIHSYTDNGDPFVRKFTDELLEEVSRPFFATLHKWLFSGELYDPLEEFFVSADSSLGHIPYVHPSSLSGGINHFPNDGVFGGFNGDNDDLSGMRESGQKLWETKYRFQKDMLPMFVGESFGRKIFSTGKSLNFIRYSCLDSDWVVTRQKMSNTSGTLQYGDISGLERSIDTAYQLASHRLFEVFIDKFKLLEHLSALKSFLLLGHGDFADQLMETLGPSLARPANTLYRHNLTANLETAVRSSNAQQDPVDVLRRLDARMLEYSHGEIGWDVFTLEYKVSPPIDTVLDQEAMEKYLKLFKHLWQMKRIEKTLDKGWMKITGGAKSFIRLPELAFEWHKIRIAMTEMIHFIRQLEAYYRLEVIECSWKVLIDFLNKKQGDLDALIDAHRNYLHRTTKKILLWHSKLGKEEMLLRQLTDLFTFILQFREATDNFYNYCLTESARRDQKMDEERGVYTGNNQDQISDPSDVIAGLLSRIRDYGSGFSERVQTLVQQLQVHPDLDCRFLAIRLSFSDYYRSKKDQQANQTKP</sequence>
<dbReference type="InterPro" id="IPR041470">
    <property type="entry name" value="GCP_N"/>
</dbReference>
<evidence type="ECO:0000259" key="7">
    <source>
        <dbReference type="Pfam" id="PF17681"/>
    </source>
</evidence>
<proteinExistence type="inferred from homology"/>
<dbReference type="EMBL" id="NHYD01000495">
    <property type="protein sequence ID" value="PPQ94034.1"/>
    <property type="molecule type" value="Genomic_DNA"/>
</dbReference>
<dbReference type="Proteomes" id="UP000283269">
    <property type="component" value="Unassembled WGS sequence"/>
</dbReference>
<dbReference type="InterPro" id="IPR040457">
    <property type="entry name" value="GCP_C"/>
</dbReference>
<dbReference type="GO" id="GO:0043015">
    <property type="term" value="F:gamma-tubulin binding"/>
    <property type="evidence" value="ECO:0007669"/>
    <property type="project" value="InterPro"/>
</dbReference>
<dbReference type="GO" id="GO:0000278">
    <property type="term" value="P:mitotic cell cycle"/>
    <property type="evidence" value="ECO:0007669"/>
    <property type="project" value="TreeGrafter"/>
</dbReference>
<evidence type="ECO:0000256" key="2">
    <source>
        <dbReference type="ARBA" id="ARBA00010337"/>
    </source>
</evidence>
<dbReference type="STRING" id="93625.A0A409XTM9"/>
<dbReference type="GO" id="GO:0007020">
    <property type="term" value="P:microtubule nucleation"/>
    <property type="evidence" value="ECO:0007669"/>
    <property type="project" value="InterPro"/>
</dbReference>
<evidence type="ECO:0000256" key="3">
    <source>
        <dbReference type="ARBA" id="ARBA00022490"/>
    </source>
</evidence>
<comment type="subcellular location">
    <subcellularLocation>
        <location evidence="1">Cytoplasm</location>
        <location evidence="1">Cytoskeleton</location>
    </subcellularLocation>
</comment>
<protein>
    <submittedName>
        <fullName evidence="8">Uncharacterized protein</fullName>
    </submittedName>
</protein>
<accession>A0A409XTM9</accession>
<dbReference type="GO" id="GO:0005874">
    <property type="term" value="C:microtubule"/>
    <property type="evidence" value="ECO:0007669"/>
    <property type="project" value="UniProtKB-KW"/>
</dbReference>
<keyword evidence="5" id="KW-0206">Cytoskeleton</keyword>
<keyword evidence="4" id="KW-0493">Microtubule</keyword>
<dbReference type="PANTHER" id="PTHR19302">
    <property type="entry name" value="GAMMA TUBULIN COMPLEX PROTEIN"/>
    <property type="match status" value="1"/>
</dbReference>
<dbReference type="Pfam" id="PF17681">
    <property type="entry name" value="GCP_N_terminal"/>
    <property type="match status" value="1"/>
</dbReference>
<dbReference type="FunCoup" id="A0A409XTM9">
    <property type="interactions" value="606"/>
</dbReference>
<feature type="domain" description="Gamma tubulin complex component C-terminal" evidence="6">
    <location>
        <begin position="514"/>
        <end position="839"/>
    </location>
</feature>
<dbReference type="OrthoDB" id="5860513at2759"/>
<dbReference type="Pfam" id="PF04130">
    <property type="entry name" value="GCP_C_terminal"/>
    <property type="match status" value="1"/>
</dbReference>